<evidence type="ECO:0000256" key="1">
    <source>
        <dbReference type="SAM" id="Phobius"/>
    </source>
</evidence>
<keyword evidence="3" id="KW-1185">Reference proteome</keyword>
<dbReference type="AlphaFoldDB" id="A0A1I2PE04"/>
<dbReference type="RefSeq" id="WP_075327379.1">
    <property type="nucleotide sequence ID" value="NZ_FOOH01000030.1"/>
</dbReference>
<keyword evidence="1" id="KW-0812">Transmembrane</keyword>
<sequence>MQKIVKHTSFFKKNLYFILAVFWLLLGLANYIFVEGSVAILISSLYLVSGLLYSWLAYKQKDRNTEYIAWDDEKLILARLHQKPKTYKFGPELNIHVSNYHLIIKAPKAKGDMVELKGFLEEDLDLLREKFGKQIMA</sequence>
<gene>
    <name evidence="2" type="ORF">SAMN04488033_13032</name>
</gene>
<protein>
    <submittedName>
        <fullName evidence="2">Uncharacterized protein</fullName>
    </submittedName>
</protein>
<keyword evidence="1" id="KW-0472">Membrane</keyword>
<reference evidence="3" key="1">
    <citation type="submission" date="2016-10" db="EMBL/GenBank/DDBJ databases">
        <authorList>
            <person name="Varghese N."/>
            <person name="Submissions S."/>
        </authorList>
    </citation>
    <scope>NUCLEOTIDE SEQUENCE [LARGE SCALE GENOMIC DNA]</scope>
    <source>
        <strain evidence="3">DSM 23515</strain>
    </source>
</reference>
<feature type="transmembrane region" description="Helical" evidence="1">
    <location>
        <begin position="39"/>
        <end position="58"/>
    </location>
</feature>
<organism evidence="2 3">
    <name type="scientific">Salegentibacter agarivorans</name>
    <dbReference type="NCBI Taxonomy" id="345907"/>
    <lineage>
        <taxon>Bacteria</taxon>
        <taxon>Pseudomonadati</taxon>
        <taxon>Bacteroidota</taxon>
        <taxon>Flavobacteriia</taxon>
        <taxon>Flavobacteriales</taxon>
        <taxon>Flavobacteriaceae</taxon>
        <taxon>Salegentibacter</taxon>
    </lineage>
</organism>
<evidence type="ECO:0000313" key="3">
    <source>
        <dbReference type="Proteomes" id="UP000199116"/>
    </source>
</evidence>
<evidence type="ECO:0000313" key="2">
    <source>
        <dbReference type="EMBL" id="SFG14314.1"/>
    </source>
</evidence>
<proteinExistence type="predicted"/>
<accession>A0A1I2PE04</accession>
<dbReference type="EMBL" id="FOOH01000030">
    <property type="protein sequence ID" value="SFG14314.1"/>
    <property type="molecule type" value="Genomic_DNA"/>
</dbReference>
<name>A0A1I2PE04_9FLAO</name>
<dbReference type="Proteomes" id="UP000199116">
    <property type="component" value="Unassembled WGS sequence"/>
</dbReference>
<feature type="transmembrane region" description="Helical" evidence="1">
    <location>
        <begin position="15"/>
        <end position="33"/>
    </location>
</feature>
<keyword evidence="1" id="KW-1133">Transmembrane helix</keyword>